<evidence type="ECO:0000313" key="1">
    <source>
        <dbReference type="EnsemblPlants" id="Zm00001eb375900_P001"/>
    </source>
</evidence>
<sequence>MVSFVTTNGEPTTTTTSKLVWWNLVDQMTMTLTSCTSAAMLPTRTRASPSRALYKSGSIIVLGKTNFLRPGMLPNCCFSMCSGLISYKKILFHGLDLWTALSLPQPLGRAALWPPHRTIHQHLQFSSSSKRWSFLWSGSKMLGKHHLQQLAATPPPPHHGSYKNTLRKVDSSALTPKEKYETWKEIKIMSFRKIVSPMWAMTLLSLMAGSAYNRVDYFSPDIISQLLAFANKFCYEGLNPTYDNRVTTMVLALDDA</sequence>
<evidence type="ECO:0000313" key="2">
    <source>
        <dbReference type="Proteomes" id="UP000007305"/>
    </source>
</evidence>
<name>A0A804R1A3_MAIZE</name>
<reference evidence="1" key="3">
    <citation type="submission" date="2021-05" db="UniProtKB">
        <authorList>
            <consortium name="EnsemblPlants"/>
        </authorList>
    </citation>
    <scope>IDENTIFICATION</scope>
    <source>
        <strain evidence="1">cv. B73</strain>
    </source>
</reference>
<dbReference type="Proteomes" id="UP000007305">
    <property type="component" value="Chromosome 9"/>
</dbReference>
<protein>
    <submittedName>
        <fullName evidence="1">Uncharacterized protein</fullName>
    </submittedName>
</protein>
<accession>A0A804R1A3</accession>
<dbReference type="InParanoid" id="A0A804R1A3"/>
<reference evidence="1" key="2">
    <citation type="submission" date="2019-07" db="EMBL/GenBank/DDBJ databases">
        <authorList>
            <person name="Seetharam A."/>
            <person name="Woodhouse M."/>
            <person name="Cannon E."/>
        </authorList>
    </citation>
    <scope>NUCLEOTIDE SEQUENCE [LARGE SCALE GENOMIC DNA]</scope>
    <source>
        <strain evidence="1">cv. B73</strain>
    </source>
</reference>
<dbReference type="Gramene" id="Zm00001eb375900_T001">
    <property type="protein sequence ID" value="Zm00001eb375900_P001"/>
    <property type="gene ID" value="Zm00001eb375900"/>
</dbReference>
<keyword evidence="2" id="KW-1185">Reference proteome</keyword>
<dbReference type="AlphaFoldDB" id="A0A804R1A3"/>
<organism evidence="1 2">
    <name type="scientific">Zea mays</name>
    <name type="common">Maize</name>
    <dbReference type="NCBI Taxonomy" id="4577"/>
    <lineage>
        <taxon>Eukaryota</taxon>
        <taxon>Viridiplantae</taxon>
        <taxon>Streptophyta</taxon>
        <taxon>Embryophyta</taxon>
        <taxon>Tracheophyta</taxon>
        <taxon>Spermatophyta</taxon>
        <taxon>Magnoliopsida</taxon>
        <taxon>Liliopsida</taxon>
        <taxon>Poales</taxon>
        <taxon>Poaceae</taxon>
        <taxon>PACMAD clade</taxon>
        <taxon>Panicoideae</taxon>
        <taxon>Andropogonodae</taxon>
        <taxon>Andropogoneae</taxon>
        <taxon>Tripsacinae</taxon>
        <taxon>Zea</taxon>
    </lineage>
</organism>
<proteinExistence type="predicted"/>
<reference evidence="2" key="1">
    <citation type="journal article" date="2009" name="Science">
        <title>The B73 maize genome: complexity, diversity, and dynamics.</title>
        <authorList>
            <person name="Schnable P.S."/>
            <person name="Ware D."/>
            <person name="Fulton R.S."/>
            <person name="Stein J.C."/>
            <person name="Wei F."/>
            <person name="Pasternak S."/>
            <person name="Liang C."/>
            <person name="Zhang J."/>
            <person name="Fulton L."/>
            <person name="Graves T.A."/>
            <person name="Minx P."/>
            <person name="Reily A.D."/>
            <person name="Courtney L."/>
            <person name="Kruchowski S.S."/>
            <person name="Tomlinson C."/>
            <person name="Strong C."/>
            <person name="Delehaunty K."/>
            <person name="Fronick C."/>
            <person name="Courtney B."/>
            <person name="Rock S.M."/>
            <person name="Belter E."/>
            <person name="Du F."/>
            <person name="Kim K."/>
            <person name="Abbott R.M."/>
            <person name="Cotton M."/>
            <person name="Levy A."/>
            <person name="Marchetto P."/>
            <person name="Ochoa K."/>
            <person name="Jackson S.M."/>
            <person name="Gillam B."/>
            <person name="Chen W."/>
            <person name="Yan L."/>
            <person name="Higginbotham J."/>
            <person name="Cardenas M."/>
            <person name="Waligorski J."/>
            <person name="Applebaum E."/>
            <person name="Phelps L."/>
            <person name="Falcone J."/>
            <person name="Kanchi K."/>
            <person name="Thane T."/>
            <person name="Scimone A."/>
            <person name="Thane N."/>
            <person name="Henke J."/>
            <person name="Wang T."/>
            <person name="Ruppert J."/>
            <person name="Shah N."/>
            <person name="Rotter K."/>
            <person name="Hodges J."/>
            <person name="Ingenthron E."/>
            <person name="Cordes M."/>
            <person name="Kohlberg S."/>
            <person name="Sgro J."/>
            <person name="Delgado B."/>
            <person name="Mead K."/>
            <person name="Chinwalla A."/>
            <person name="Leonard S."/>
            <person name="Crouse K."/>
            <person name="Collura K."/>
            <person name="Kudrna D."/>
            <person name="Currie J."/>
            <person name="He R."/>
            <person name="Angelova A."/>
            <person name="Rajasekar S."/>
            <person name="Mueller T."/>
            <person name="Lomeli R."/>
            <person name="Scara G."/>
            <person name="Ko A."/>
            <person name="Delaney K."/>
            <person name="Wissotski M."/>
            <person name="Lopez G."/>
            <person name="Campos D."/>
            <person name="Braidotti M."/>
            <person name="Ashley E."/>
            <person name="Golser W."/>
            <person name="Kim H."/>
            <person name="Lee S."/>
            <person name="Lin J."/>
            <person name="Dujmic Z."/>
            <person name="Kim W."/>
            <person name="Talag J."/>
            <person name="Zuccolo A."/>
            <person name="Fan C."/>
            <person name="Sebastian A."/>
            <person name="Kramer M."/>
            <person name="Spiegel L."/>
            <person name="Nascimento L."/>
            <person name="Zutavern T."/>
            <person name="Miller B."/>
            <person name="Ambroise C."/>
            <person name="Muller S."/>
            <person name="Spooner W."/>
            <person name="Narechania A."/>
            <person name="Ren L."/>
            <person name="Wei S."/>
            <person name="Kumari S."/>
            <person name="Faga B."/>
            <person name="Levy M.J."/>
            <person name="McMahan L."/>
            <person name="Van Buren P."/>
            <person name="Vaughn M.W."/>
            <person name="Ying K."/>
            <person name="Yeh C.-T."/>
            <person name="Emrich S.J."/>
            <person name="Jia Y."/>
            <person name="Kalyanaraman A."/>
            <person name="Hsia A.-P."/>
            <person name="Barbazuk W.B."/>
            <person name="Baucom R.S."/>
            <person name="Brutnell T.P."/>
            <person name="Carpita N.C."/>
            <person name="Chaparro C."/>
            <person name="Chia J.-M."/>
            <person name="Deragon J.-M."/>
            <person name="Estill J.C."/>
            <person name="Fu Y."/>
            <person name="Jeddeloh J.A."/>
            <person name="Han Y."/>
            <person name="Lee H."/>
            <person name="Li P."/>
            <person name="Lisch D.R."/>
            <person name="Liu S."/>
            <person name="Liu Z."/>
            <person name="Nagel D.H."/>
            <person name="McCann M.C."/>
            <person name="SanMiguel P."/>
            <person name="Myers A.M."/>
            <person name="Nettleton D."/>
            <person name="Nguyen J."/>
            <person name="Penning B.W."/>
            <person name="Ponnala L."/>
            <person name="Schneider K.L."/>
            <person name="Schwartz D.C."/>
            <person name="Sharma A."/>
            <person name="Soderlund C."/>
            <person name="Springer N.M."/>
            <person name="Sun Q."/>
            <person name="Wang H."/>
            <person name="Waterman M."/>
            <person name="Westerman R."/>
            <person name="Wolfgruber T.K."/>
            <person name="Yang L."/>
            <person name="Yu Y."/>
            <person name="Zhang L."/>
            <person name="Zhou S."/>
            <person name="Zhu Q."/>
            <person name="Bennetzen J.L."/>
            <person name="Dawe R.K."/>
            <person name="Jiang J."/>
            <person name="Jiang N."/>
            <person name="Presting G.G."/>
            <person name="Wessler S.R."/>
            <person name="Aluru S."/>
            <person name="Martienssen R.A."/>
            <person name="Clifton S.W."/>
            <person name="McCombie W.R."/>
            <person name="Wing R.A."/>
            <person name="Wilson R.K."/>
        </authorList>
    </citation>
    <scope>NUCLEOTIDE SEQUENCE [LARGE SCALE GENOMIC DNA]</scope>
    <source>
        <strain evidence="2">cv. B73</strain>
    </source>
</reference>
<dbReference type="EnsemblPlants" id="Zm00001eb375900_T001">
    <property type="protein sequence ID" value="Zm00001eb375900_P001"/>
    <property type="gene ID" value="Zm00001eb375900"/>
</dbReference>